<dbReference type="EMBL" id="CM055106">
    <property type="protein sequence ID" value="KAJ7529691.1"/>
    <property type="molecule type" value="Genomic_DNA"/>
</dbReference>
<protein>
    <submittedName>
        <fullName evidence="1">Uncharacterized protein</fullName>
    </submittedName>
</protein>
<evidence type="ECO:0000313" key="2">
    <source>
        <dbReference type="Proteomes" id="UP001162992"/>
    </source>
</evidence>
<proteinExistence type="predicted"/>
<name>A0ACC2BIU1_DIPCM</name>
<comment type="caution">
    <text evidence="1">The sequence shown here is derived from an EMBL/GenBank/DDBJ whole genome shotgun (WGS) entry which is preliminary data.</text>
</comment>
<accession>A0ACC2BIU1</accession>
<organism evidence="1 2">
    <name type="scientific">Diphasiastrum complanatum</name>
    <name type="common">Issler's clubmoss</name>
    <name type="synonym">Lycopodium complanatum</name>
    <dbReference type="NCBI Taxonomy" id="34168"/>
    <lineage>
        <taxon>Eukaryota</taxon>
        <taxon>Viridiplantae</taxon>
        <taxon>Streptophyta</taxon>
        <taxon>Embryophyta</taxon>
        <taxon>Tracheophyta</taxon>
        <taxon>Lycopodiopsida</taxon>
        <taxon>Lycopodiales</taxon>
        <taxon>Lycopodiaceae</taxon>
        <taxon>Lycopodioideae</taxon>
        <taxon>Diphasiastrum</taxon>
    </lineage>
</organism>
<sequence>MAEDNFGFASDKVVKRAAKDIPDTLMSSNSQTSQSPRWSSSDATKTQPSCVGRFMNSKFPISKGYIMVSICFLATILVSGSIFVVSSYGNSLGLDDKLPLFHKTHLQLETNFGDAMKLSEDGADNFLLEGSTNSGSGTDSENPELLISENGNSAIGDRKGGIESCTVEHALMRIYMYDLPPEFHFGMISALPAGRLWPTNASEIPRYPGGLYQQHSPEYWLTADLLTSIYADRRNPCTVVRVKEHRLANAYFVPYFSSLSYNKYSRGGYKARADQNEVLQQRLVKFLLKQEAWKASEGRNHIIPMHHPNSLNVGRQHLRNAMFVVADFGRYSKEVANVAKDVVAPYKHIVPYFHNDNTSFDSRKILLFFQGAIIRKEQGGVIRQKLHELLKHEQEVHFTTGNTQSNGVRSATQGMRSAKFCLHLAGDTPSSNRLFDAIASHCVPVIVSDEIELPYEDQLDYSEFCLFVRSSNALKKGFVIKLLKSITSVEWTVMWHNLHQVGHHFEFWHPTQPDDAVHMTWKAVARKISSVNLSIHKSKRYWRSNSGQ</sequence>
<gene>
    <name evidence="1" type="ORF">O6H91_15G062200</name>
</gene>
<reference evidence="2" key="1">
    <citation type="journal article" date="2024" name="Proc. Natl. Acad. Sci. U.S.A.">
        <title>Extraordinary preservation of gene collinearity over three hundred million years revealed in homosporous lycophytes.</title>
        <authorList>
            <person name="Li C."/>
            <person name="Wickell D."/>
            <person name="Kuo L.Y."/>
            <person name="Chen X."/>
            <person name="Nie B."/>
            <person name="Liao X."/>
            <person name="Peng D."/>
            <person name="Ji J."/>
            <person name="Jenkins J."/>
            <person name="Williams M."/>
            <person name="Shu S."/>
            <person name="Plott C."/>
            <person name="Barry K."/>
            <person name="Rajasekar S."/>
            <person name="Grimwood J."/>
            <person name="Han X."/>
            <person name="Sun S."/>
            <person name="Hou Z."/>
            <person name="He W."/>
            <person name="Dai G."/>
            <person name="Sun C."/>
            <person name="Schmutz J."/>
            <person name="Leebens-Mack J.H."/>
            <person name="Li F.W."/>
            <person name="Wang L."/>
        </authorList>
    </citation>
    <scope>NUCLEOTIDE SEQUENCE [LARGE SCALE GENOMIC DNA]</scope>
    <source>
        <strain evidence="2">cv. PW_Plant_1</strain>
    </source>
</reference>
<keyword evidence="2" id="KW-1185">Reference proteome</keyword>
<evidence type="ECO:0000313" key="1">
    <source>
        <dbReference type="EMBL" id="KAJ7529691.1"/>
    </source>
</evidence>
<dbReference type="Proteomes" id="UP001162992">
    <property type="component" value="Chromosome 15"/>
</dbReference>